<dbReference type="AlphaFoldDB" id="A0A8H4BRI6"/>
<reference evidence="2 3" key="1">
    <citation type="submission" date="2019-09" db="EMBL/GenBank/DDBJ databases">
        <authorList>
            <consortium name="DOE Joint Genome Institute"/>
            <person name="Mondo S.J."/>
            <person name="Navarro-Mendoza M.I."/>
            <person name="Perez-Arques C."/>
            <person name="Panchal S."/>
            <person name="Nicolas F.E."/>
            <person name="Ganguly P."/>
            <person name="Pangilinan J."/>
            <person name="Grigoriev I."/>
            <person name="Heitman J."/>
            <person name="Sanya K."/>
            <person name="Garre V."/>
        </authorList>
    </citation>
    <scope>NUCLEOTIDE SEQUENCE [LARGE SCALE GENOMIC DNA]</scope>
    <source>
        <strain evidence="2 3">MU402</strain>
    </source>
</reference>
<feature type="compositionally biased region" description="Basic and acidic residues" evidence="1">
    <location>
        <begin position="351"/>
        <end position="367"/>
    </location>
</feature>
<evidence type="ECO:0000313" key="3">
    <source>
        <dbReference type="Proteomes" id="UP000469890"/>
    </source>
</evidence>
<feature type="region of interest" description="Disordered" evidence="1">
    <location>
        <begin position="1"/>
        <end position="42"/>
    </location>
</feature>
<organism evidence="2 3">
    <name type="scientific">Mucor circinelloides f. lusitanicus</name>
    <name type="common">Mucor racemosus var. lusitanicus</name>
    <dbReference type="NCBI Taxonomy" id="29924"/>
    <lineage>
        <taxon>Eukaryota</taxon>
        <taxon>Fungi</taxon>
        <taxon>Fungi incertae sedis</taxon>
        <taxon>Mucoromycota</taxon>
        <taxon>Mucoromycotina</taxon>
        <taxon>Mucoromycetes</taxon>
        <taxon>Mucorales</taxon>
        <taxon>Mucorineae</taxon>
        <taxon>Mucoraceae</taxon>
        <taxon>Mucor</taxon>
    </lineage>
</organism>
<comment type="caution">
    <text evidence="2">The sequence shown here is derived from an EMBL/GenBank/DDBJ whole genome shotgun (WGS) entry which is preliminary data.</text>
</comment>
<dbReference type="EMBL" id="JAAECE010000001">
    <property type="protein sequence ID" value="KAF1806730.1"/>
    <property type="molecule type" value="Genomic_DNA"/>
</dbReference>
<proteinExistence type="predicted"/>
<gene>
    <name evidence="2" type="ORF">FB192DRAFT_1432078</name>
</gene>
<sequence length="374" mass="44129">MSSLSYRTTAGTRRKRKNAVDQNPLEVVDSGPRGKGRPSKGGAALRAKRYYVKNHLMVLEKRKLKRYTVKVRKYIEDFKYDAPCIMAKLKDLCEIHIRRHFQGLKESHLLYFINLSREDQYLTFLNDEGQLFMDTIYRDPADIPQTEELQRLQKKFMDKHSMLLFQFCTLFSAYLLVRYVEKTLQNTTFESNEARLEKMKSECFGIYAARYDHIIAAYKEQDESEQPEETEETEIFEKNEEAAEETEENNEGSKQEEGSEQQQDEESEQQGEETEQQDEETEQQDEEETEQQDEETEEQDEESEQQDKETEQQDKETEQQNEETRQQGEEAEKQCKDCAKPTDVNKSVKKQQQEEDPKGKSKKEPAAKKRKTKH</sequence>
<protein>
    <submittedName>
        <fullName evidence="2">Uncharacterized protein</fullName>
    </submittedName>
</protein>
<name>A0A8H4BRI6_MUCCL</name>
<feature type="compositionally biased region" description="Polar residues" evidence="1">
    <location>
        <begin position="1"/>
        <end position="11"/>
    </location>
</feature>
<feature type="region of interest" description="Disordered" evidence="1">
    <location>
        <begin position="220"/>
        <end position="374"/>
    </location>
</feature>
<feature type="compositionally biased region" description="Acidic residues" evidence="1">
    <location>
        <begin position="222"/>
        <end position="234"/>
    </location>
</feature>
<accession>A0A8H4BRI6</accession>
<feature type="compositionally biased region" description="Basic and acidic residues" evidence="1">
    <location>
        <begin position="305"/>
        <end position="340"/>
    </location>
</feature>
<feature type="compositionally biased region" description="Acidic residues" evidence="1">
    <location>
        <begin position="258"/>
        <end position="304"/>
    </location>
</feature>
<evidence type="ECO:0000256" key="1">
    <source>
        <dbReference type="SAM" id="MobiDB-lite"/>
    </source>
</evidence>
<dbReference type="Proteomes" id="UP000469890">
    <property type="component" value="Unassembled WGS sequence"/>
</dbReference>
<evidence type="ECO:0000313" key="2">
    <source>
        <dbReference type="EMBL" id="KAF1806730.1"/>
    </source>
</evidence>